<comment type="caution">
    <text evidence="1">The sequence shown here is derived from an EMBL/GenBank/DDBJ whole genome shotgun (WGS) entry which is preliminary data.</text>
</comment>
<evidence type="ECO:0000313" key="1">
    <source>
        <dbReference type="EMBL" id="CAJ1963729.1"/>
    </source>
</evidence>
<protein>
    <submittedName>
        <fullName evidence="1">Uncharacterized protein</fullName>
    </submittedName>
</protein>
<accession>A0AAD2JM51</accession>
<proteinExistence type="predicted"/>
<name>A0AAD2JM51_9STRA</name>
<gene>
    <name evidence="1" type="ORF">CYCCA115_LOCUS20297</name>
</gene>
<dbReference type="EMBL" id="CAKOGP040002158">
    <property type="protein sequence ID" value="CAJ1963729.1"/>
    <property type="molecule type" value="Genomic_DNA"/>
</dbReference>
<dbReference type="SUPFAM" id="SSF52047">
    <property type="entry name" value="RNI-like"/>
    <property type="match status" value="1"/>
</dbReference>
<sequence length="503" mass="56693">MTVTKDQPPLLLRLERGMSETFMLEQIASLLLHDQDDHPPCSVVVVVVVKLQVVSHFSSAPFVFSKKIADALILALGHHSHCQVDLEFDFLKDTPELSRLLCGLEKSITTLKLIGIVVGTADTKKTNSMATLWNYISKKGTSLKNIHVTIRASESSIQPFCQALQTNDSLELVSICCYDKQHVLDESLWNAIQYHPSVTKLHIVALEQTMTSFVSSIGLDLVVDHAEKSIQLPRKLKELRLSSLLGGALSRNHIATTTEKDESSASSLMWTNFMLSLQTQTPHLQRLSLNSIPSLTTDIVDEMLCNIHPKLQFLDLQGNYSIQSIFFPKWYKTIKQHAGPQHAASQIRQVNILGPLWWDMNSNNAIGFHPHSDCNNGHDVVTYLMTLFAKHLWLYQLGGKLEHLLEKLDTQLQLDGGVLQEQEQQEQQQRNKKKEHLLTLADWNRSGSRHYASQIFASKSFSPALLPLVLQRSCHQSEATMTIQRQASVVNRTLQETLPILLH</sequence>
<organism evidence="1 2">
    <name type="scientific">Cylindrotheca closterium</name>
    <dbReference type="NCBI Taxonomy" id="2856"/>
    <lineage>
        <taxon>Eukaryota</taxon>
        <taxon>Sar</taxon>
        <taxon>Stramenopiles</taxon>
        <taxon>Ochrophyta</taxon>
        <taxon>Bacillariophyta</taxon>
        <taxon>Bacillariophyceae</taxon>
        <taxon>Bacillariophycidae</taxon>
        <taxon>Bacillariales</taxon>
        <taxon>Bacillariaceae</taxon>
        <taxon>Cylindrotheca</taxon>
    </lineage>
</organism>
<dbReference type="AlphaFoldDB" id="A0AAD2JM51"/>
<evidence type="ECO:0000313" key="2">
    <source>
        <dbReference type="Proteomes" id="UP001295423"/>
    </source>
</evidence>
<keyword evidence="2" id="KW-1185">Reference proteome</keyword>
<dbReference type="Proteomes" id="UP001295423">
    <property type="component" value="Unassembled WGS sequence"/>
</dbReference>
<reference evidence="1" key="1">
    <citation type="submission" date="2023-08" db="EMBL/GenBank/DDBJ databases">
        <authorList>
            <person name="Audoor S."/>
            <person name="Bilcke G."/>
        </authorList>
    </citation>
    <scope>NUCLEOTIDE SEQUENCE</scope>
</reference>